<dbReference type="Proteomes" id="UP000033103">
    <property type="component" value="Chromosome"/>
</dbReference>
<dbReference type="GO" id="GO:0051536">
    <property type="term" value="F:iron-sulfur cluster binding"/>
    <property type="evidence" value="ECO:0007669"/>
    <property type="project" value="UniProtKB-KW"/>
</dbReference>
<evidence type="ECO:0000256" key="1">
    <source>
        <dbReference type="ARBA" id="ARBA00001933"/>
    </source>
</evidence>
<comment type="similarity">
    <text evidence="2">Belongs to the class-V pyridoxal-phosphate-dependent aminotransferase family. NifS/IscS subfamily.</text>
</comment>
<dbReference type="AlphaFoldDB" id="A0A0E3Z9L6"/>
<keyword evidence="4" id="KW-0808">Transferase</keyword>
<proteinExistence type="inferred from homology"/>
<evidence type="ECO:0000256" key="7">
    <source>
        <dbReference type="ARBA" id="ARBA00023004"/>
    </source>
</evidence>
<evidence type="ECO:0000256" key="10">
    <source>
        <dbReference type="RuleBase" id="RU004504"/>
    </source>
</evidence>
<comment type="cofactor">
    <cofactor evidence="1 10">
        <name>pyridoxal 5'-phosphate</name>
        <dbReference type="ChEBI" id="CHEBI:597326"/>
    </cofactor>
</comment>
<sequence length="372" mass="41354">MKEIYLDNAATTKARKEVVNYMVDCMEHSYANADSIHNLGLSVAKKINENKKVFEKLGLPKDSIYFTAGGGEANNILIKAVCNKFKKGRIISTPIEHPSIIKTLESLKGFDVCYLKVDEYGRVDENSLKELLNEDTILVTIAYVNSELGTIQDIPKLCRITKEKNKDIVFHTDFVQGLGHVKVDFSKIPVDAVSFSSHKIYGPKGVGAIYISKKIKLQPVVYGSNSENAFVPRTLANEQVLGFLKAISLLDDLDIEHLREIKEYTLERLKEIPNIRINSPEFSSPGLLNVSFIGARGEIIMNYLSSMNIYVSTGSACSVKKGPSSVIKAIGLEDKYSSGVIRLSFGRYNTKEDIDEFITQLNIVLGMIRSVA</sequence>
<reference evidence="12 13" key="1">
    <citation type="journal article" date="2012" name="BMC Genomics">
        <title>Genomic sequence analysis and characterization of Sneathia amnii sp. nov.</title>
        <authorList>
            <consortium name="Vaginal Microbiome Consortium (additional members)"/>
            <person name="Harwich M.D.Jr."/>
            <person name="Serrano M.G."/>
            <person name="Fettweis J.M."/>
            <person name="Alves J.M."/>
            <person name="Reimers M.A."/>
            <person name="Buck G.A."/>
            <person name="Jefferson K.K."/>
        </authorList>
    </citation>
    <scope>NUCLEOTIDE SEQUENCE [LARGE SCALE GENOMIC DNA]</scope>
    <source>
        <strain evidence="12 13">SN35</strain>
    </source>
</reference>
<dbReference type="InterPro" id="IPR000192">
    <property type="entry name" value="Aminotrans_V_dom"/>
</dbReference>
<evidence type="ECO:0000256" key="5">
    <source>
        <dbReference type="ARBA" id="ARBA00022723"/>
    </source>
</evidence>
<dbReference type="GO" id="GO:0031071">
    <property type="term" value="F:cysteine desulfurase activity"/>
    <property type="evidence" value="ECO:0007669"/>
    <property type="project" value="UniProtKB-EC"/>
</dbReference>
<comment type="catalytic activity">
    <reaction evidence="9">
        <text>(sulfur carrier)-H + L-cysteine = (sulfur carrier)-SH + L-alanine</text>
        <dbReference type="Rhea" id="RHEA:43892"/>
        <dbReference type="Rhea" id="RHEA-COMP:14737"/>
        <dbReference type="Rhea" id="RHEA-COMP:14739"/>
        <dbReference type="ChEBI" id="CHEBI:29917"/>
        <dbReference type="ChEBI" id="CHEBI:35235"/>
        <dbReference type="ChEBI" id="CHEBI:57972"/>
        <dbReference type="ChEBI" id="CHEBI:64428"/>
        <dbReference type="EC" id="2.8.1.7"/>
    </reaction>
</comment>
<evidence type="ECO:0000313" key="12">
    <source>
        <dbReference type="EMBL" id="AKC95266.1"/>
    </source>
</evidence>
<dbReference type="SUPFAM" id="SSF53383">
    <property type="entry name" value="PLP-dependent transferases"/>
    <property type="match status" value="1"/>
</dbReference>
<dbReference type="PIRSF" id="PIRSF005572">
    <property type="entry name" value="NifS"/>
    <property type="match status" value="1"/>
</dbReference>
<dbReference type="PATRIC" id="fig|1069640.6.peg.307"/>
<dbReference type="Gene3D" id="3.40.640.10">
    <property type="entry name" value="Type I PLP-dependent aspartate aminotransferase-like (Major domain)"/>
    <property type="match status" value="1"/>
</dbReference>
<organism evidence="12 13">
    <name type="scientific">Sneathia vaginalis</name>
    <dbReference type="NCBI Taxonomy" id="187101"/>
    <lineage>
        <taxon>Bacteria</taxon>
        <taxon>Fusobacteriati</taxon>
        <taxon>Fusobacteriota</taxon>
        <taxon>Fusobacteriia</taxon>
        <taxon>Fusobacteriales</taxon>
        <taxon>Leptotrichiaceae</taxon>
        <taxon>Sneathia</taxon>
    </lineage>
</organism>
<name>A0A0E3Z9L6_9FUSO</name>
<dbReference type="EC" id="2.8.1.7" evidence="3"/>
<dbReference type="InterPro" id="IPR015421">
    <property type="entry name" value="PyrdxlP-dep_Trfase_major"/>
</dbReference>
<gene>
    <name evidence="12" type="ORF">VC03_01625</name>
</gene>
<keyword evidence="8" id="KW-0411">Iron-sulfur</keyword>
<dbReference type="InterPro" id="IPR015424">
    <property type="entry name" value="PyrdxlP-dep_Trfase"/>
</dbReference>
<dbReference type="InterPro" id="IPR020578">
    <property type="entry name" value="Aminotrans_V_PyrdxlP_BS"/>
</dbReference>
<evidence type="ECO:0000259" key="11">
    <source>
        <dbReference type="Pfam" id="PF00266"/>
    </source>
</evidence>
<protein>
    <recommendedName>
        <fullName evidence="3">cysteine desulfurase</fullName>
        <ecNumber evidence="3">2.8.1.7</ecNumber>
    </recommendedName>
</protein>
<keyword evidence="6" id="KW-0663">Pyridoxal phosphate</keyword>
<dbReference type="HOGENOM" id="CLU_003433_0_0_0"/>
<dbReference type="STRING" id="187101.VC03_01625"/>
<evidence type="ECO:0000256" key="2">
    <source>
        <dbReference type="ARBA" id="ARBA00006490"/>
    </source>
</evidence>
<evidence type="ECO:0000313" key="13">
    <source>
        <dbReference type="Proteomes" id="UP000033103"/>
    </source>
</evidence>
<dbReference type="Pfam" id="PF00266">
    <property type="entry name" value="Aminotran_5"/>
    <property type="match status" value="1"/>
</dbReference>
<dbReference type="PANTHER" id="PTHR11601:SF34">
    <property type="entry name" value="CYSTEINE DESULFURASE"/>
    <property type="match status" value="1"/>
</dbReference>
<evidence type="ECO:0000256" key="3">
    <source>
        <dbReference type="ARBA" id="ARBA00012239"/>
    </source>
</evidence>
<evidence type="ECO:0000256" key="9">
    <source>
        <dbReference type="ARBA" id="ARBA00050776"/>
    </source>
</evidence>
<evidence type="ECO:0000256" key="6">
    <source>
        <dbReference type="ARBA" id="ARBA00022898"/>
    </source>
</evidence>
<feature type="domain" description="Aminotransferase class V" evidence="11">
    <location>
        <begin position="4"/>
        <end position="357"/>
    </location>
</feature>
<dbReference type="PROSITE" id="PS00595">
    <property type="entry name" value="AA_TRANSFER_CLASS_5"/>
    <property type="match status" value="1"/>
</dbReference>
<dbReference type="PANTHER" id="PTHR11601">
    <property type="entry name" value="CYSTEINE DESULFURYLASE FAMILY MEMBER"/>
    <property type="match status" value="1"/>
</dbReference>
<accession>A0A0E3Z9L6</accession>
<dbReference type="KEGG" id="sns:VC03_01625"/>
<dbReference type="InterPro" id="IPR016454">
    <property type="entry name" value="Cysteine_dSase"/>
</dbReference>
<dbReference type="OrthoDB" id="9808002at2"/>
<keyword evidence="13" id="KW-1185">Reference proteome</keyword>
<dbReference type="RefSeq" id="WP_046328372.1">
    <property type="nucleotide sequence ID" value="NZ_CP011280.1"/>
</dbReference>
<evidence type="ECO:0000256" key="4">
    <source>
        <dbReference type="ARBA" id="ARBA00022679"/>
    </source>
</evidence>
<dbReference type="Gene3D" id="3.90.1150.10">
    <property type="entry name" value="Aspartate Aminotransferase, domain 1"/>
    <property type="match status" value="1"/>
</dbReference>
<keyword evidence="7" id="KW-0408">Iron</keyword>
<evidence type="ECO:0000256" key="8">
    <source>
        <dbReference type="ARBA" id="ARBA00023014"/>
    </source>
</evidence>
<dbReference type="EMBL" id="CP011280">
    <property type="protein sequence ID" value="AKC95266.1"/>
    <property type="molecule type" value="Genomic_DNA"/>
</dbReference>
<keyword evidence="5" id="KW-0479">Metal-binding</keyword>
<dbReference type="GO" id="GO:0046872">
    <property type="term" value="F:metal ion binding"/>
    <property type="evidence" value="ECO:0007669"/>
    <property type="project" value="UniProtKB-KW"/>
</dbReference>
<dbReference type="InterPro" id="IPR015422">
    <property type="entry name" value="PyrdxlP-dep_Trfase_small"/>
</dbReference>